<dbReference type="GeneID" id="85494547"/>
<organism evidence="2 3">
    <name type="scientific">Cutaneotrichosporon cavernicola</name>
    <dbReference type="NCBI Taxonomy" id="279322"/>
    <lineage>
        <taxon>Eukaryota</taxon>
        <taxon>Fungi</taxon>
        <taxon>Dikarya</taxon>
        <taxon>Basidiomycota</taxon>
        <taxon>Agaricomycotina</taxon>
        <taxon>Tremellomycetes</taxon>
        <taxon>Trichosporonales</taxon>
        <taxon>Trichosporonaceae</taxon>
        <taxon>Cutaneotrichosporon</taxon>
    </lineage>
</organism>
<feature type="region of interest" description="Disordered" evidence="1">
    <location>
        <begin position="291"/>
        <end position="315"/>
    </location>
</feature>
<evidence type="ECO:0000313" key="3">
    <source>
        <dbReference type="Proteomes" id="UP001233271"/>
    </source>
</evidence>
<dbReference type="KEGG" id="ccac:CcaHIS019_0307470"/>
<evidence type="ECO:0000256" key="1">
    <source>
        <dbReference type="SAM" id="MobiDB-lite"/>
    </source>
</evidence>
<keyword evidence="3" id="KW-1185">Reference proteome</keyword>
<gene>
    <name evidence="2" type="ORF">CcaverHIS019_0307470</name>
</gene>
<dbReference type="RefSeq" id="XP_060455942.1">
    <property type="nucleotide sequence ID" value="XM_060599227.1"/>
</dbReference>
<accession>A0AA48ID18</accession>
<feature type="compositionally biased region" description="Basic and acidic residues" evidence="1">
    <location>
        <begin position="300"/>
        <end position="315"/>
    </location>
</feature>
<dbReference type="AlphaFoldDB" id="A0AA48ID18"/>
<proteinExistence type="predicted"/>
<dbReference type="EMBL" id="AP028214">
    <property type="protein sequence ID" value="BEI90677.1"/>
    <property type="molecule type" value="Genomic_DNA"/>
</dbReference>
<name>A0AA48ID18_9TREE</name>
<protein>
    <submittedName>
        <fullName evidence="2">Uncharacterized protein</fullName>
    </submittedName>
</protein>
<dbReference type="Proteomes" id="UP001233271">
    <property type="component" value="Chromosome 3"/>
</dbReference>
<reference evidence="2" key="1">
    <citation type="journal article" date="2023" name="BMC Genomics">
        <title>Chromosome-level genome assemblies of Cutaneotrichosporon spp. (Trichosporonales, Basidiomycota) reveal imbalanced evolution between nucleotide sequences and chromosome synteny.</title>
        <authorList>
            <person name="Kobayashi Y."/>
            <person name="Kayamori A."/>
            <person name="Aoki K."/>
            <person name="Shiwa Y."/>
            <person name="Matsutani M."/>
            <person name="Fujita N."/>
            <person name="Sugita T."/>
            <person name="Iwasaki W."/>
            <person name="Tanaka N."/>
            <person name="Takashima M."/>
        </authorList>
    </citation>
    <scope>NUCLEOTIDE SEQUENCE</scope>
    <source>
        <strain evidence="2">HIS019</strain>
    </source>
</reference>
<evidence type="ECO:0000313" key="2">
    <source>
        <dbReference type="EMBL" id="BEI90677.1"/>
    </source>
</evidence>
<sequence length="315" mass="35889">MTSIPLDTHPHILDAILDHAPYESLLVLRAASRELRDRIDPLFVGHIAFFGEDIRGAWKGRQIRIPRAEWWDVPAVADAVRLVDLCSGIVGGREIRKATGEMGRCWCGRKVEDPLATKLHCVQVVREWREMHWCAEITSPRRVFFLSDMKHNNVSQPTMAPTAVFHCAPGSLYCQGAGLGEVIIRAQPSDRNFLDAAILSYDLARPICLAKRVTLVGFEELPFFRAWAGDVDVREKIKGNVAVELISEYYVEEDEAPDILEQHLRFITDEEYRAETDEEVYALETYMQPPTVETWPQPRLLDDSETGKSDRDETR</sequence>